<dbReference type="SUPFAM" id="SSF82657">
    <property type="entry name" value="BolA-like"/>
    <property type="match status" value="1"/>
</dbReference>
<dbReference type="PIRSF" id="PIRSF003113">
    <property type="entry name" value="BolA"/>
    <property type="match status" value="1"/>
</dbReference>
<dbReference type="PANTHER" id="PTHR46229:SF2">
    <property type="entry name" value="BOLA-LIKE PROTEIN 1"/>
    <property type="match status" value="1"/>
</dbReference>
<dbReference type="AlphaFoldDB" id="A0A3G2I687"/>
<dbReference type="Proteomes" id="UP000271533">
    <property type="component" value="Chromosome"/>
</dbReference>
<organism evidence="3 4">
    <name type="scientific">Buchnera aphidicola subsp. Rhopalosiphum maidis</name>
    <dbReference type="NCBI Taxonomy" id="118109"/>
    <lineage>
        <taxon>Bacteria</taxon>
        <taxon>Pseudomonadati</taxon>
        <taxon>Pseudomonadota</taxon>
        <taxon>Gammaproteobacteria</taxon>
        <taxon>Enterobacterales</taxon>
        <taxon>Erwiniaceae</taxon>
        <taxon>Buchnera</taxon>
    </lineage>
</organism>
<dbReference type="RefSeq" id="WP_158361117.1">
    <property type="nucleotide sequence ID" value="NZ_CP032759.1"/>
</dbReference>
<accession>A0A3G2I687</accession>
<evidence type="ECO:0000313" key="4">
    <source>
        <dbReference type="Proteomes" id="UP000271533"/>
    </source>
</evidence>
<proteinExistence type="inferred from homology"/>
<dbReference type="OrthoDB" id="9801469at2"/>
<dbReference type="Pfam" id="PF01722">
    <property type="entry name" value="BolA"/>
    <property type="match status" value="1"/>
</dbReference>
<gene>
    <name evidence="3" type="ORF">D8S97_01370</name>
</gene>
<name>A0A3G2I687_BUCRM</name>
<evidence type="ECO:0000256" key="2">
    <source>
        <dbReference type="RuleBase" id="RU003860"/>
    </source>
</evidence>
<dbReference type="InterPro" id="IPR036065">
    <property type="entry name" value="BolA-like_sf"/>
</dbReference>
<protein>
    <submittedName>
        <fullName evidence="3">BolA family transcriptional regulator</fullName>
    </submittedName>
</protein>
<reference evidence="3 4" key="1">
    <citation type="submission" date="2018-10" db="EMBL/GenBank/DDBJ databases">
        <title>Genome sequence of the corn leaf aphid (Rhopalosiphum maidis Fitch).</title>
        <authorList>
            <person name="Chen W."/>
            <person name="Shakir S."/>
            <person name="Bigham M."/>
            <person name="Fei Z."/>
            <person name="Jander G."/>
        </authorList>
    </citation>
    <scope>NUCLEOTIDE SEQUENCE [LARGE SCALE GENOMIC DNA]</scope>
    <source>
        <strain evidence="3 4">BTI</strain>
    </source>
</reference>
<evidence type="ECO:0000256" key="1">
    <source>
        <dbReference type="ARBA" id="ARBA00005578"/>
    </source>
</evidence>
<dbReference type="EMBL" id="CP032759">
    <property type="protein sequence ID" value="AYN24613.1"/>
    <property type="molecule type" value="Genomic_DNA"/>
</dbReference>
<dbReference type="Gene3D" id="3.30.300.90">
    <property type="entry name" value="BolA-like"/>
    <property type="match status" value="1"/>
</dbReference>
<dbReference type="InterPro" id="IPR002634">
    <property type="entry name" value="BolA"/>
</dbReference>
<dbReference type="PANTHER" id="PTHR46229">
    <property type="entry name" value="BOLA TRANSCRIPTION REGULATOR"/>
    <property type="match status" value="1"/>
</dbReference>
<comment type="similarity">
    <text evidence="1 2">Belongs to the BolA/IbaG family.</text>
</comment>
<dbReference type="InterPro" id="IPR050961">
    <property type="entry name" value="BolA/IbaG_stress_morph_reg"/>
</dbReference>
<evidence type="ECO:0000313" key="3">
    <source>
        <dbReference type="EMBL" id="AYN24613.1"/>
    </source>
</evidence>
<sequence>MYLEKIKKHLESKINISSIKICNDSKLHNYSTNKNMISHLKIIIVSNDFINKNLITRHRIIFKALKEIEKEGIYSITLYTYTLNEWKDKKNKEFSSIKCIKK</sequence>